<dbReference type="CDD" id="cd04881">
    <property type="entry name" value="ACT_HSDH-Hom"/>
    <property type="match status" value="1"/>
</dbReference>
<dbReference type="AlphaFoldDB" id="A0A1J1DTR6"/>
<evidence type="ECO:0000256" key="11">
    <source>
        <dbReference type="PIRSR" id="PIRSR000098-2"/>
    </source>
</evidence>
<evidence type="ECO:0000256" key="10">
    <source>
        <dbReference type="PIRSR" id="PIRSR000098-1"/>
    </source>
</evidence>
<dbReference type="OrthoDB" id="9808167at2"/>
<evidence type="ECO:0000256" key="9">
    <source>
        <dbReference type="ARBA" id="ARBA00023167"/>
    </source>
</evidence>
<proteinExistence type="inferred from homology"/>
<feature type="binding site" evidence="11">
    <location>
        <begin position="15"/>
        <end position="22"/>
    </location>
    <ligand>
        <name>NADP(+)</name>
        <dbReference type="ChEBI" id="CHEBI:58349"/>
    </ligand>
</feature>
<dbReference type="GO" id="GO:0004412">
    <property type="term" value="F:homoserine dehydrogenase activity"/>
    <property type="evidence" value="ECO:0007669"/>
    <property type="project" value="UniProtKB-EC"/>
</dbReference>
<sequence>MKKSPASKPLVVGLAGFGTVGGGLARLVAENADLNRQRSGRDIVIKRVLVRNPRKARGVPLPEGAELTTDPAALSDDPQIDVLVELMGGIKHARALIDRALDQGKHIVTANKALLAEEGIALFKKAERKKRILRYEAAVAGAIPIVQVLKESLTGNRIVSLMGILNGTSNYILSEMTTNGLNFNVALKQAQECGYAEADLTLDIDGHDAAHKLILLIRLAYGVHYPYTALSVRGIRGLSAMDICLAREFGYRIKLIGQVRKIPDTGSTAVTRLEAGVFPALLHHHHLLAKVGGVYNAVRVEANASGSLFFHGRGAGGMPTAGAVLSDLLAVARGELANNTGFVRQELPGAVVVPHEEWRSCCYVRLTVEDMPGVLRDLAGCMAVEGISVAQMIQKSAEGRGVPLVCMTHETTTRAMHNALKRMADAGLLMEPAVCYRVL</sequence>
<dbReference type="UniPathway" id="UPA00050">
    <property type="reaction ID" value="UER00063"/>
</dbReference>
<dbReference type="PIRSF" id="PIRSF000098">
    <property type="entry name" value="Homoser_dehydrog"/>
    <property type="match status" value="1"/>
</dbReference>
<dbReference type="SUPFAM" id="SSF55347">
    <property type="entry name" value="Glyceraldehyde-3-phosphate dehydrogenase-like, C-terminal domain"/>
    <property type="match status" value="1"/>
</dbReference>
<dbReference type="UniPathway" id="UPA00051">
    <property type="reaction ID" value="UER00465"/>
</dbReference>
<feature type="domain" description="ACT" evidence="12">
    <location>
        <begin position="363"/>
        <end position="437"/>
    </location>
</feature>
<feature type="binding site" evidence="11">
    <location>
        <position position="197"/>
    </location>
    <ligand>
        <name>L-homoserine</name>
        <dbReference type="ChEBI" id="CHEBI:57476"/>
    </ligand>
</feature>
<gene>
    <name evidence="13" type="primary">hom</name>
    <name evidence="13" type="ORF">RSDT_0549</name>
</gene>
<evidence type="ECO:0000256" key="7">
    <source>
        <dbReference type="ARBA" id="ARBA00022697"/>
    </source>
</evidence>
<dbReference type="FunFam" id="3.30.360.10:FF:000005">
    <property type="entry name" value="Homoserine dehydrogenase"/>
    <property type="match status" value="1"/>
</dbReference>
<dbReference type="Gene3D" id="3.40.50.720">
    <property type="entry name" value="NAD(P)-binding Rossmann-like Domain"/>
    <property type="match status" value="1"/>
</dbReference>
<keyword evidence="11" id="KW-0521">NADP</keyword>
<feature type="binding site" evidence="11">
    <location>
        <position position="112"/>
    </location>
    <ligand>
        <name>NADPH</name>
        <dbReference type="ChEBI" id="CHEBI:57783"/>
    </ligand>
</feature>
<dbReference type="KEGG" id="dtr:RSDT_0549"/>
<keyword evidence="6" id="KW-0028">Amino-acid biosynthesis</keyword>
<dbReference type="InterPro" id="IPR002912">
    <property type="entry name" value="ACT_dom"/>
</dbReference>
<dbReference type="GO" id="GO:0050661">
    <property type="term" value="F:NADP binding"/>
    <property type="evidence" value="ECO:0007669"/>
    <property type="project" value="InterPro"/>
</dbReference>
<reference evidence="13 14" key="1">
    <citation type="journal article" date="2017" name="ISME J.">
        <title>Genome of 'Ca. Desulfovibrio trichonymphae', an H2-oxidizing bacterium in a tripartite symbiotic system within a protist cell in the termite gut.</title>
        <authorList>
            <person name="Kuwahara H."/>
            <person name="Yuki M."/>
            <person name="Izawa K."/>
            <person name="Ohkuma M."/>
            <person name="Hongoh Y."/>
        </authorList>
    </citation>
    <scope>NUCLEOTIDE SEQUENCE [LARGE SCALE GENOMIC DNA]</scope>
    <source>
        <strain evidence="13 14">Rs-N31</strain>
    </source>
</reference>
<evidence type="ECO:0000256" key="5">
    <source>
        <dbReference type="ARBA" id="ARBA00013376"/>
    </source>
</evidence>
<comment type="pathway">
    <text evidence="1">Amino-acid biosynthesis; L-threonine biosynthesis; L-threonine from L-aspartate: step 3/5.</text>
</comment>
<evidence type="ECO:0000256" key="2">
    <source>
        <dbReference type="ARBA" id="ARBA00005062"/>
    </source>
</evidence>
<evidence type="ECO:0000259" key="12">
    <source>
        <dbReference type="PROSITE" id="PS51671"/>
    </source>
</evidence>
<comment type="similarity">
    <text evidence="3">Belongs to the homoserine dehydrogenase family.</text>
</comment>
<keyword evidence="14" id="KW-1185">Reference proteome</keyword>
<dbReference type="InterPro" id="IPR036291">
    <property type="entry name" value="NAD(P)-bd_dom_sf"/>
</dbReference>
<dbReference type="InterPro" id="IPR001342">
    <property type="entry name" value="HDH_cat"/>
</dbReference>
<dbReference type="GO" id="GO:0009088">
    <property type="term" value="P:threonine biosynthetic process"/>
    <property type="evidence" value="ECO:0007669"/>
    <property type="project" value="UniProtKB-UniPathway"/>
</dbReference>
<dbReference type="Pfam" id="PF00742">
    <property type="entry name" value="Homoserine_dh"/>
    <property type="match status" value="1"/>
</dbReference>
<evidence type="ECO:0000256" key="6">
    <source>
        <dbReference type="ARBA" id="ARBA00022605"/>
    </source>
</evidence>
<dbReference type="EC" id="1.1.1.3" evidence="4"/>
<name>A0A1J1DTR6_9BACT</name>
<dbReference type="EMBL" id="AP017368">
    <property type="protein sequence ID" value="BAV92061.1"/>
    <property type="molecule type" value="Genomic_DNA"/>
</dbReference>
<dbReference type="GO" id="GO:0009086">
    <property type="term" value="P:methionine biosynthetic process"/>
    <property type="evidence" value="ECO:0007669"/>
    <property type="project" value="UniProtKB-KW"/>
</dbReference>
<dbReference type="Gene3D" id="3.30.70.260">
    <property type="match status" value="1"/>
</dbReference>
<accession>A0A1J1DTR6</accession>
<evidence type="ECO:0000256" key="1">
    <source>
        <dbReference type="ARBA" id="ARBA00005056"/>
    </source>
</evidence>
<dbReference type="PROSITE" id="PS51671">
    <property type="entry name" value="ACT"/>
    <property type="match status" value="1"/>
</dbReference>
<dbReference type="RefSeq" id="WP_096399582.1">
    <property type="nucleotide sequence ID" value="NZ_AP017368.1"/>
</dbReference>
<evidence type="ECO:0000256" key="4">
    <source>
        <dbReference type="ARBA" id="ARBA00013213"/>
    </source>
</evidence>
<dbReference type="InterPro" id="IPR045865">
    <property type="entry name" value="ACT-like_dom_sf"/>
</dbReference>
<dbReference type="Gene3D" id="3.30.360.10">
    <property type="entry name" value="Dihydrodipicolinate Reductase, domain 2"/>
    <property type="match status" value="1"/>
</dbReference>
<dbReference type="PANTHER" id="PTHR43331:SF1">
    <property type="entry name" value="HOMOSERINE DEHYDROGENASE"/>
    <property type="match status" value="1"/>
</dbReference>
<dbReference type="NCBIfam" id="NF004976">
    <property type="entry name" value="PRK06349.1"/>
    <property type="match status" value="1"/>
</dbReference>
<organism evidence="13 14">
    <name type="scientific">Candidatus Desulfovibrio trichonymphae</name>
    <dbReference type="NCBI Taxonomy" id="1725232"/>
    <lineage>
        <taxon>Bacteria</taxon>
        <taxon>Pseudomonadati</taxon>
        <taxon>Thermodesulfobacteriota</taxon>
        <taxon>Desulfovibrionia</taxon>
        <taxon>Desulfovibrionales</taxon>
        <taxon>Desulfovibrionaceae</taxon>
        <taxon>Desulfovibrio</taxon>
    </lineage>
</organism>
<evidence type="ECO:0000313" key="13">
    <source>
        <dbReference type="EMBL" id="BAV92061.1"/>
    </source>
</evidence>
<evidence type="ECO:0000313" key="14">
    <source>
        <dbReference type="Proteomes" id="UP000242645"/>
    </source>
</evidence>
<evidence type="ECO:0000256" key="8">
    <source>
        <dbReference type="ARBA" id="ARBA00023002"/>
    </source>
</evidence>
<dbReference type="InterPro" id="IPR005106">
    <property type="entry name" value="Asp/hSer_DH_NAD-bd"/>
</dbReference>
<dbReference type="PANTHER" id="PTHR43331">
    <property type="entry name" value="HOMOSERINE DEHYDROGENASE"/>
    <property type="match status" value="1"/>
</dbReference>
<evidence type="ECO:0000256" key="3">
    <source>
        <dbReference type="ARBA" id="ARBA00006753"/>
    </source>
</evidence>
<dbReference type="SUPFAM" id="SSF55021">
    <property type="entry name" value="ACT-like"/>
    <property type="match status" value="1"/>
</dbReference>
<feature type="active site" description="Proton donor" evidence="10">
    <location>
        <position position="212"/>
    </location>
</feature>
<protein>
    <recommendedName>
        <fullName evidence="5">Homoserine dehydrogenase</fullName>
        <ecNumber evidence="4">1.1.1.3</ecNumber>
    </recommendedName>
</protein>
<dbReference type="Proteomes" id="UP000242645">
    <property type="component" value="Chromosome"/>
</dbReference>
<keyword evidence="7" id="KW-0791">Threonine biosynthesis</keyword>
<dbReference type="InterPro" id="IPR016204">
    <property type="entry name" value="HDH"/>
</dbReference>
<keyword evidence="8" id="KW-0560">Oxidoreductase</keyword>
<comment type="pathway">
    <text evidence="2">Amino-acid biosynthesis; L-methionine biosynthesis via de novo pathway; L-homoserine from L-aspartate: step 3/3.</text>
</comment>
<dbReference type="Pfam" id="PF03447">
    <property type="entry name" value="NAD_binding_3"/>
    <property type="match status" value="1"/>
</dbReference>
<keyword evidence="9" id="KW-0486">Methionine biosynthesis</keyword>
<dbReference type="SUPFAM" id="SSF51735">
    <property type="entry name" value="NAD(P)-binding Rossmann-fold domains"/>
    <property type="match status" value="1"/>
</dbReference>